<reference evidence="2 3" key="1">
    <citation type="submission" date="2016-10" db="EMBL/GenBank/DDBJ databases">
        <authorList>
            <person name="de Groot N.N."/>
        </authorList>
    </citation>
    <scope>NUCLEOTIDE SEQUENCE [LARGE SCALE GENOMIC DNA]</scope>
    <source>
        <strain evidence="2 3">DSM 13760</strain>
    </source>
</reference>
<protein>
    <submittedName>
        <fullName evidence="2">Uncharacterized membrane protein</fullName>
    </submittedName>
</protein>
<name>A0A1H9SGH8_9LACT</name>
<dbReference type="Proteomes" id="UP000198948">
    <property type="component" value="Unassembled WGS sequence"/>
</dbReference>
<feature type="transmembrane region" description="Helical" evidence="1">
    <location>
        <begin position="52"/>
        <end position="70"/>
    </location>
</feature>
<evidence type="ECO:0000313" key="3">
    <source>
        <dbReference type="Proteomes" id="UP000198948"/>
    </source>
</evidence>
<proteinExistence type="predicted"/>
<feature type="transmembrane region" description="Helical" evidence="1">
    <location>
        <begin position="90"/>
        <end position="116"/>
    </location>
</feature>
<feature type="transmembrane region" description="Helical" evidence="1">
    <location>
        <begin position="5"/>
        <end position="21"/>
    </location>
</feature>
<keyword evidence="3" id="KW-1185">Reference proteome</keyword>
<sequence length="209" mass="24781">MKNKWLYRILVYLFFIFIYTVENRYRFLGLNVFLAYIPLEIAFFMKKYQQTLMLWPLLISWFLFYPNAPYMLTDFFHLSAVGMTMSDPNVYFHFVILAIGVVLGLFMGLLSLQIVTKIILTKIGRHHVVIWTGWMLLVSFLTSYAIYLGRFLRLHTIHLITKPIETLGVMLSAFDSDLMYFVLAFTTFHLVMVVVYQLNQNIQKDRLEK</sequence>
<dbReference type="Pfam" id="PF07099">
    <property type="entry name" value="DUF1361"/>
    <property type="match status" value="1"/>
</dbReference>
<evidence type="ECO:0000313" key="2">
    <source>
        <dbReference type="EMBL" id="SER83503.1"/>
    </source>
</evidence>
<feature type="transmembrane region" description="Helical" evidence="1">
    <location>
        <begin position="128"/>
        <end position="147"/>
    </location>
</feature>
<dbReference type="AlphaFoldDB" id="A0A1H9SGH8"/>
<dbReference type="STRING" id="142588.SAMN04488559_10777"/>
<accession>A0A1H9SGH8</accession>
<dbReference type="InterPro" id="IPR009793">
    <property type="entry name" value="DUF1361"/>
</dbReference>
<keyword evidence="1" id="KW-0812">Transmembrane</keyword>
<dbReference type="RefSeq" id="WP_177165704.1">
    <property type="nucleotide sequence ID" value="NZ_FOHA01000007.1"/>
</dbReference>
<organism evidence="2 3">
    <name type="scientific">Isobaculum melis</name>
    <dbReference type="NCBI Taxonomy" id="142588"/>
    <lineage>
        <taxon>Bacteria</taxon>
        <taxon>Bacillati</taxon>
        <taxon>Bacillota</taxon>
        <taxon>Bacilli</taxon>
        <taxon>Lactobacillales</taxon>
        <taxon>Carnobacteriaceae</taxon>
        <taxon>Isobaculum</taxon>
    </lineage>
</organism>
<keyword evidence="1" id="KW-0472">Membrane</keyword>
<evidence type="ECO:0000256" key="1">
    <source>
        <dbReference type="SAM" id="Phobius"/>
    </source>
</evidence>
<feature type="transmembrane region" description="Helical" evidence="1">
    <location>
        <begin position="27"/>
        <end position="45"/>
    </location>
</feature>
<feature type="transmembrane region" description="Helical" evidence="1">
    <location>
        <begin position="178"/>
        <end position="199"/>
    </location>
</feature>
<gene>
    <name evidence="2" type="ORF">SAMN04488559_10777</name>
</gene>
<keyword evidence="1" id="KW-1133">Transmembrane helix</keyword>
<dbReference type="EMBL" id="FOHA01000007">
    <property type="protein sequence ID" value="SER83503.1"/>
    <property type="molecule type" value="Genomic_DNA"/>
</dbReference>